<feature type="compositionally biased region" description="Basic residues" evidence="3">
    <location>
        <begin position="360"/>
        <end position="375"/>
    </location>
</feature>
<feature type="compositionally biased region" description="Basic residues" evidence="3">
    <location>
        <begin position="330"/>
        <end position="351"/>
    </location>
</feature>
<dbReference type="PANTHER" id="PTHR24173">
    <property type="entry name" value="ANKYRIN REPEAT CONTAINING"/>
    <property type="match status" value="1"/>
</dbReference>
<evidence type="ECO:0000256" key="3">
    <source>
        <dbReference type="SAM" id="MobiDB-lite"/>
    </source>
</evidence>
<dbReference type="SMART" id="SM00248">
    <property type="entry name" value="ANK"/>
    <property type="match status" value="3"/>
</dbReference>
<comment type="caution">
    <text evidence="4">The sequence shown here is derived from an EMBL/GenBank/DDBJ whole genome shotgun (WGS) entry which is preliminary data.</text>
</comment>
<dbReference type="EMBL" id="CAJNDS010002190">
    <property type="protein sequence ID" value="CAE7365047.1"/>
    <property type="molecule type" value="Genomic_DNA"/>
</dbReference>
<reference evidence="4" key="1">
    <citation type="submission" date="2021-02" db="EMBL/GenBank/DDBJ databases">
        <authorList>
            <person name="Dougan E. K."/>
            <person name="Rhodes N."/>
            <person name="Thang M."/>
            <person name="Chan C."/>
        </authorList>
    </citation>
    <scope>NUCLEOTIDE SEQUENCE</scope>
</reference>
<dbReference type="Pfam" id="PF12796">
    <property type="entry name" value="Ank_2"/>
    <property type="match status" value="1"/>
</dbReference>
<keyword evidence="5" id="KW-1185">Reference proteome</keyword>
<dbReference type="OrthoDB" id="432281at2759"/>
<name>A0A812PP27_9DINO</name>
<dbReference type="Gene3D" id="1.25.40.20">
    <property type="entry name" value="Ankyrin repeat-containing domain"/>
    <property type="match status" value="1"/>
</dbReference>
<dbReference type="Proteomes" id="UP000604046">
    <property type="component" value="Unassembled WGS sequence"/>
</dbReference>
<evidence type="ECO:0000256" key="1">
    <source>
        <dbReference type="ARBA" id="ARBA00022737"/>
    </source>
</evidence>
<sequence>MTGAPIRKLLVDARTVVRELKEMLEAPAKTPAAYLDLLCEGQVLADVSCISHSFARADCVELLAFRTEAPSFLATEGKDVKVVKYIMEALWYFTEADRDGSIVNERDDDVIGGFYDACTRCTGLHYAAIGGQARIAKTLLDHSAFRVADALADIPLPNDFNFGYDVEDYCERSCTALHAAIAWGHGEICSLLLKHRRFRAVARANAAGQTALHMAVVEELLADGRVDLHARTREGHTALDLALLLRQQPYRGRAVDSERMIARLLEGAGSMIWDVLEEAAHDLDRRLVRDTVGRLRGMDKFRAGILMGKGGKGHLNTALLFSEDLTAKEAHRRKRDLRKRKEVRKQQHVYRKALSEQAHDRRRPGKSSTRPKSKSSPKQTEFAFTLCLGTSSVV</sequence>
<protein>
    <submittedName>
        <fullName evidence="4">Uncharacterized protein</fullName>
    </submittedName>
</protein>
<keyword evidence="2" id="KW-0040">ANK repeat</keyword>
<dbReference type="AlphaFoldDB" id="A0A812PP27"/>
<dbReference type="SUPFAM" id="SSF48403">
    <property type="entry name" value="Ankyrin repeat"/>
    <property type="match status" value="1"/>
</dbReference>
<dbReference type="PANTHER" id="PTHR24173:SF74">
    <property type="entry name" value="ANKYRIN REPEAT DOMAIN-CONTAINING PROTEIN 16"/>
    <property type="match status" value="1"/>
</dbReference>
<dbReference type="InterPro" id="IPR036770">
    <property type="entry name" value="Ankyrin_rpt-contain_sf"/>
</dbReference>
<accession>A0A812PP27</accession>
<dbReference type="InterPro" id="IPR002110">
    <property type="entry name" value="Ankyrin_rpt"/>
</dbReference>
<evidence type="ECO:0000313" key="5">
    <source>
        <dbReference type="Proteomes" id="UP000604046"/>
    </source>
</evidence>
<proteinExistence type="predicted"/>
<evidence type="ECO:0000313" key="4">
    <source>
        <dbReference type="EMBL" id="CAE7365047.1"/>
    </source>
</evidence>
<organism evidence="4 5">
    <name type="scientific">Symbiodinium natans</name>
    <dbReference type="NCBI Taxonomy" id="878477"/>
    <lineage>
        <taxon>Eukaryota</taxon>
        <taxon>Sar</taxon>
        <taxon>Alveolata</taxon>
        <taxon>Dinophyceae</taxon>
        <taxon>Suessiales</taxon>
        <taxon>Symbiodiniaceae</taxon>
        <taxon>Symbiodinium</taxon>
    </lineage>
</organism>
<feature type="region of interest" description="Disordered" evidence="3">
    <location>
        <begin position="330"/>
        <end position="381"/>
    </location>
</feature>
<evidence type="ECO:0000256" key="2">
    <source>
        <dbReference type="ARBA" id="ARBA00023043"/>
    </source>
</evidence>
<keyword evidence="1" id="KW-0677">Repeat</keyword>
<gene>
    <name evidence="4" type="ORF">SNAT2548_LOCUS19770</name>
</gene>